<comment type="subunit">
    <text evidence="5">Homodimer.</text>
</comment>
<sequence length="280" mass="31700">MHIKKQDKITHLGANSDYPDQYAPELLEALPRARGRDLIGVDERKLPFSGFDLWTAFELSWLNAKGKPVVGIGEFTLPHSSTNLIESKSFKLYLNSFNQTRFDSVEQVSAAMQKDLSQAANGQVGVKLYPGLDGYSAQIDALPGINIDDLDIAVDDFDFKPEYLIGATSEQAEIVTETLSSNLLKSNCLVTNQPDWGSVVIHYQGRKIDRERLLRYLISFRQHNEFHEQCVERIFNDIKQSCQPEKLSVFARYTRRGGLDINPFRSDFEAAPTLGRLIRQ</sequence>
<dbReference type="AlphaFoldDB" id="A0A5Q2VD48"/>
<feature type="active site" description="Proton donor" evidence="5">
    <location>
        <position position="195"/>
    </location>
</feature>
<comment type="pathway">
    <text evidence="5">tRNA modification; tRNA-queuosine biosynthesis.</text>
</comment>
<evidence type="ECO:0000313" key="7">
    <source>
        <dbReference type="EMBL" id="QGH61959.1"/>
    </source>
</evidence>
<protein>
    <recommendedName>
        <fullName evidence="5">NADPH-dependent 7-cyano-7-deazaguanine reductase</fullName>
        <ecNumber evidence="5">1.7.1.13</ecNumber>
    </recommendedName>
    <alternativeName>
        <fullName evidence="5">7-cyano-7-carbaguanine reductase</fullName>
    </alternativeName>
    <alternativeName>
        <fullName evidence="5">NADPH-dependent nitrile oxidoreductase</fullName>
    </alternativeName>
    <alternativeName>
        <fullName evidence="5">PreQ(0) reductase</fullName>
    </alternativeName>
</protein>
<dbReference type="UniPathway" id="UPA00392"/>
<dbReference type="PANTHER" id="PTHR34354">
    <property type="entry name" value="NADPH-DEPENDENT 7-CYANO-7-DEAZAGUANINE REDUCTASE"/>
    <property type="match status" value="1"/>
</dbReference>
<evidence type="ECO:0000313" key="8">
    <source>
        <dbReference type="Proteomes" id="UP000381260"/>
    </source>
</evidence>
<feature type="binding site" evidence="5">
    <location>
        <begin position="256"/>
        <end position="257"/>
    </location>
    <ligand>
        <name>NADPH</name>
        <dbReference type="ChEBI" id="CHEBI:57783"/>
    </ligand>
</feature>
<keyword evidence="3 5" id="KW-0521">NADP</keyword>
<evidence type="ECO:0000256" key="3">
    <source>
        <dbReference type="ARBA" id="ARBA00022857"/>
    </source>
</evidence>
<name>A0A5Q2VD48_SERPR</name>
<keyword evidence="1 5" id="KW-0963">Cytoplasm</keyword>
<evidence type="ECO:0000256" key="4">
    <source>
        <dbReference type="ARBA" id="ARBA00023002"/>
    </source>
</evidence>
<comment type="similarity">
    <text evidence="5">Belongs to the GTP cyclohydrolase I family. QueF type 2 subfamily.</text>
</comment>
<dbReference type="GO" id="GO:0033739">
    <property type="term" value="F:preQ1 synthase activity"/>
    <property type="evidence" value="ECO:0007669"/>
    <property type="project" value="UniProtKB-UniRule"/>
</dbReference>
<evidence type="ECO:0000259" key="6">
    <source>
        <dbReference type="Pfam" id="PF14819"/>
    </source>
</evidence>
<dbReference type="NCBIfam" id="TIGR03138">
    <property type="entry name" value="QueF"/>
    <property type="match status" value="1"/>
</dbReference>
<dbReference type="EC" id="1.7.1.13" evidence="5"/>
<dbReference type="GO" id="GO:0005737">
    <property type="term" value="C:cytoplasm"/>
    <property type="evidence" value="ECO:0007669"/>
    <property type="project" value="UniProtKB-SubCell"/>
</dbReference>
<proteinExistence type="inferred from homology"/>
<feature type="binding site" evidence="5">
    <location>
        <begin position="87"/>
        <end position="88"/>
    </location>
    <ligand>
        <name>NADPH</name>
        <dbReference type="ChEBI" id="CHEBI:57783"/>
    </ligand>
</feature>
<dbReference type="PIRSF" id="PIRSF004750">
    <property type="entry name" value="Nitrile_oxidored_YqcD_prd"/>
    <property type="match status" value="1"/>
</dbReference>
<comment type="subcellular location">
    <subcellularLocation>
        <location evidence="5">Cytoplasm</location>
    </subcellularLocation>
</comment>
<gene>
    <name evidence="5 7" type="primary">queF</name>
    <name evidence="7" type="ORF">GHV41_14465</name>
</gene>
<organism evidence="7 8">
    <name type="scientific">Serratia proteamaculans</name>
    <dbReference type="NCBI Taxonomy" id="28151"/>
    <lineage>
        <taxon>Bacteria</taxon>
        <taxon>Pseudomonadati</taxon>
        <taxon>Pseudomonadota</taxon>
        <taxon>Gammaproteobacteria</taxon>
        <taxon>Enterobacterales</taxon>
        <taxon>Yersiniaceae</taxon>
        <taxon>Serratia</taxon>
    </lineage>
</organism>
<dbReference type="Pfam" id="PF14489">
    <property type="entry name" value="QueF"/>
    <property type="match status" value="1"/>
</dbReference>
<dbReference type="InterPro" id="IPR029139">
    <property type="entry name" value="QueF_N"/>
</dbReference>
<accession>A0A5Q2VD48</accession>
<evidence type="ECO:0000256" key="1">
    <source>
        <dbReference type="ARBA" id="ARBA00022490"/>
    </source>
</evidence>
<feature type="binding site" evidence="5">
    <location>
        <begin position="227"/>
        <end position="228"/>
    </location>
    <ligand>
        <name>substrate</name>
    </ligand>
</feature>
<feature type="binding site" evidence="5">
    <location>
        <begin position="85"/>
        <end position="87"/>
    </location>
    <ligand>
        <name>substrate</name>
    </ligand>
</feature>
<dbReference type="HAMAP" id="MF_00817">
    <property type="entry name" value="QueF_type2"/>
    <property type="match status" value="1"/>
</dbReference>
<dbReference type="Pfam" id="PF14819">
    <property type="entry name" value="QueF_N"/>
    <property type="match status" value="1"/>
</dbReference>
<dbReference type="InterPro" id="IPR016428">
    <property type="entry name" value="QueF_type2"/>
</dbReference>
<dbReference type="GO" id="GO:0008616">
    <property type="term" value="P:tRNA queuosine(34) biosynthetic process"/>
    <property type="evidence" value="ECO:0007669"/>
    <property type="project" value="UniProtKB-UniRule"/>
</dbReference>
<dbReference type="InterPro" id="IPR050084">
    <property type="entry name" value="NADPH_dep_7-cyano-7-deazaG_red"/>
</dbReference>
<dbReference type="Proteomes" id="UP000381260">
    <property type="component" value="Chromosome"/>
</dbReference>
<dbReference type="Gene3D" id="3.30.1130.10">
    <property type="match status" value="2"/>
</dbReference>
<dbReference type="EMBL" id="CP045913">
    <property type="protein sequence ID" value="QGH61959.1"/>
    <property type="molecule type" value="Genomic_DNA"/>
</dbReference>
<comment type="catalytic activity">
    <reaction evidence="5">
        <text>7-aminomethyl-7-carbaguanine + 2 NADP(+) = 7-cyano-7-carbaguanine + 2 NADPH + 3 H(+)</text>
        <dbReference type="Rhea" id="RHEA:13409"/>
        <dbReference type="ChEBI" id="CHEBI:15378"/>
        <dbReference type="ChEBI" id="CHEBI:45075"/>
        <dbReference type="ChEBI" id="CHEBI:57783"/>
        <dbReference type="ChEBI" id="CHEBI:58349"/>
        <dbReference type="ChEBI" id="CHEBI:58703"/>
        <dbReference type="EC" id="1.7.1.13"/>
    </reaction>
</comment>
<dbReference type="RefSeq" id="WP_153858993.1">
    <property type="nucleotide sequence ID" value="NZ_CP045913.1"/>
</dbReference>
<comment type="function">
    <text evidence="5">Catalyzes the NADPH-dependent reduction of 7-cyano-7-deazaguanine (preQ0) to 7-aminomethyl-7-deazaguanine (preQ1).</text>
</comment>
<evidence type="ECO:0000256" key="2">
    <source>
        <dbReference type="ARBA" id="ARBA00022785"/>
    </source>
</evidence>
<dbReference type="InterPro" id="IPR029500">
    <property type="entry name" value="QueF"/>
</dbReference>
<feature type="active site" description="Thioimide intermediate" evidence="5">
    <location>
        <position position="188"/>
    </location>
</feature>
<keyword evidence="2 5" id="KW-0671">Queuosine biosynthesis</keyword>
<dbReference type="InterPro" id="IPR043133">
    <property type="entry name" value="GTP-CH-I_C/QueF"/>
</dbReference>
<dbReference type="SUPFAM" id="SSF55620">
    <property type="entry name" value="Tetrahydrobiopterin biosynthesis enzymes-like"/>
    <property type="match status" value="1"/>
</dbReference>
<evidence type="ECO:0000256" key="5">
    <source>
        <dbReference type="HAMAP-Rule" id="MF_00817"/>
    </source>
</evidence>
<feature type="domain" description="NADPH-dependent 7-cyano-7-deazaguanine reductase N-terminal" evidence="6">
    <location>
        <begin position="18"/>
        <end position="128"/>
    </location>
</feature>
<dbReference type="PANTHER" id="PTHR34354:SF1">
    <property type="entry name" value="NADPH-DEPENDENT 7-CYANO-7-DEAZAGUANINE REDUCTASE"/>
    <property type="match status" value="1"/>
</dbReference>
<keyword evidence="4 5" id="KW-0560">Oxidoreductase</keyword>
<reference evidence="7 8" key="1">
    <citation type="submission" date="2019-11" db="EMBL/GenBank/DDBJ databases">
        <title>The Phosphoenolpyruvate Phosphotransferase System Regulates Serratia proteamaculans 336X Biofilm Formation and Wheat Roots colonization.</title>
        <authorList>
            <person name="Liu F."/>
        </authorList>
    </citation>
    <scope>NUCLEOTIDE SEQUENCE [LARGE SCALE GENOMIC DNA]</scope>
    <source>
        <strain evidence="7 8">336X</strain>
    </source>
</reference>